<protein>
    <submittedName>
        <fullName evidence="2">Nucleotidyltransferase domain-containing protein</fullName>
        <ecNumber evidence="2">2.7.7.-</ecNumber>
    </submittedName>
</protein>
<accession>A0AAU7BZ71</accession>
<name>A0AAU7BZ71_9RICK</name>
<dbReference type="CDD" id="cd05403">
    <property type="entry name" value="NT_KNTase_like"/>
    <property type="match status" value="1"/>
</dbReference>
<evidence type="ECO:0000259" key="1">
    <source>
        <dbReference type="Pfam" id="PF18765"/>
    </source>
</evidence>
<dbReference type="InterPro" id="IPR041633">
    <property type="entry name" value="Polbeta"/>
</dbReference>
<organism evidence="2">
    <name type="scientific">Rickettsia oklahomensis</name>
    <dbReference type="NCBI Taxonomy" id="3141789"/>
    <lineage>
        <taxon>Bacteria</taxon>
        <taxon>Pseudomonadati</taxon>
        <taxon>Pseudomonadota</taxon>
        <taxon>Alphaproteobacteria</taxon>
        <taxon>Rickettsiales</taxon>
        <taxon>Rickettsiaceae</taxon>
        <taxon>Rickettsieae</taxon>
        <taxon>Rickettsia</taxon>
        <taxon>belli group</taxon>
    </lineage>
</organism>
<keyword evidence="2" id="KW-0808">Transferase</keyword>
<dbReference type="GO" id="GO:0016779">
    <property type="term" value="F:nucleotidyltransferase activity"/>
    <property type="evidence" value="ECO:0007669"/>
    <property type="project" value="UniProtKB-KW"/>
</dbReference>
<dbReference type="EC" id="2.7.7.-" evidence="2"/>
<dbReference type="EMBL" id="CP157197">
    <property type="protein sequence ID" value="XBG66474.1"/>
    <property type="molecule type" value="Genomic_DNA"/>
</dbReference>
<sequence>MKSLLFIKEVWLFCSCSRGDNKKRSDIDIAIICSNITNQE</sequence>
<dbReference type="KEGG" id="rof:AAGW17_01005"/>
<proteinExistence type="predicted"/>
<dbReference type="SUPFAM" id="SSF81301">
    <property type="entry name" value="Nucleotidyltransferase"/>
    <property type="match status" value="1"/>
</dbReference>
<evidence type="ECO:0000313" key="2">
    <source>
        <dbReference type="EMBL" id="XBG66474.1"/>
    </source>
</evidence>
<dbReference type="InterPro" id="IPR043519">
    <property type="entry name" value="NT_sf"/>
</dbReference>
<keyword evidence="2" id="KW-0548">Nucleotidyltransferase</keyword>
<dbReference type="Gene3D" id="3.30.460.10">
    <property type="entry name" value="Beta Polymerase, domain 2"/>
    <property type="match status" value="1"/>
</dbReference>
<dbReference type="AlphaFoldDB" id="A0AAU7BZ71"/>
<dbReference type="RefSeq" id="WP_347939091.1">
    <property type="nucleotide sequence ID" value="NZ_CP157197.1"/>
</dbReference>
<dbReference type="Pfam" id="PF18765">
    <property type="entry name" value="Polbeta"/>
    <property type="match status" value="1"/>
</dbReference>
<feature type="domain" description="Polymerase beta nucleotidyltransferase" evidence="1">
    <location>
        <begin position="7"/>
        <end position="36"/>
    </location>
</feature>
<reference evidence="2" key="1">
    <citation type="submission" date="2024-05" db="EMBL/GenBank/DDBJ databases">
        <title>Characterization of a novel Rickettsia species. (Rickettsia oklahomia sp. nov.) from Amblyomma americanum ticks.</title>
        <authorList>
            <person name="Korla P.K."/>
            <person name="Karounos M."/>
            <person name="Wilson J.M."/>
            <person name="Little S.E."/>
            <person name="Qurollo B.A."/>
        </authorList>
    </citation>
    <scope>NUCLEOTIDE SEQUENCE</scope>
    <source>
        <strain evidence="2">Oklahoma-10</strain>
    </source>
</reference>
<gene>
    <name evidence="2" type="ORF">AAGW17_01005</name>
</gene>